<proteinExistence type="inferred from homology"/>
<comment type="similarity">
    <text evidence="1">Belongs to the Ole e I family.</text>
</comment>
<protein>
    <submittedName>
        <fullName evidence="4">Anther-specific protein lat52</fullName>
    </submittedName>
</protein>
<evidence type="ECO:0000313" key="4">
    <source>
        <dbReference type="EMBL" id="GFP79609.1"/>
    </source>
</evidence>
<dbReference type="PANTHER" id="PTHR31614:SF2">
    <property type="entry name" value="F28N24.16 PROTEIN"/>
    <property type="match status" value="1"/>
</dbReference>
<evidence type="ECO:0000256" key="2">
    <source>
        <dbReference type="ARBA" id="ARBA00023157"/>
    </source>
</evidence>
<comment type="caution">
    <text evidence="4">The sequence shown here is derived from an EMBL/GenBank/DDBJ whole genome shotgun (WGS) entry which is preliminary data.</text>
</comment>
<dbReference type="InterPro" id="IPR006040">
    <property type="entry name" value="Allergen_Ole_e_I_CS"/>
</dbReference>
<keyword evidence="3" id="KW-0732">Signal</keyword>
<dbReference type="EMBL" id="BMAC01000010">
    <property type="protein sequence ID" value="GFP79609.1"/>
    <property type="molecule type" value="Genomic_DNA"/>
</dbReference>
<evidence type="ECO:0000313" key="5">
    <source>
        <dbReference type="Proteomes" id="UP000653305"/>
    </source>
</evidence>
<dbReference type="Proteomes" id="UP000653305">
    <property type="component" value="Unassembled WGS sequence"/>
</dbReference>
<dbReference type="OrthoDB" id="1888725at2759"/>
<organism evidence="4 5">
    <name type="scientific">Phtheirospermum japonicum</name>
    <dbReference type="NCBI Taxonomy" id="374723"/>
    <lineage>
        <taxon>Eukaryota</taxon>
        <taxon>Viridiplantae</taxon>
        <taxon>Streptophyta</taxon>
        <taxon>Embryophyta</taxon>
        <taxon>Tracheophyta</taxon>
        <taxon>Spermatophyta</taxon>
        <taxon>Magnoliopsida</taxon>
        <taxon>eudicotyledons</taxon>
        <taxon>Gunneridae</taxon>
        <taxon>Pentapetalae</taxon>
        <taxon>asterids</taxon>
        <taxon>lamiids</taxon>
        <taxon>Lamiales</taxon>
        <taxon>Orobanchaceae</taxon>
        <taxon>Orobanchaceae incertae sedis</taxon>
        <taxon>Phtheirospermum</taxon>
    </lineage>
</organism>
<dbReference type="Pfam" id="PF01190">
    <property type="entry name" value="Pollen_Ole_e_1"/>
    <property type="match status" value="1"/>
</dbReference>
<reference evidence="4" key="1">
    <citation type="submission" date="2020-07" db="EMBL/GenBank/DDBJ databases">
        <title>Ethylene signaling mediates host invasion by parasitic plants.</title>
        <authorList>
            <person name="Yoshida S."/>
        </authorList>
    </citation>
    <scope>NUCLEOTIDE SEQUENCE</scope>
    <source>
        <strain evidence="4">Okayama</strain>
    </source>
</reference>
<name>A0A830B2M2_9LAMI</name>
<feature type="signal peptide" evidence="3">
    <location>
        <begin position="1"/>
        <end position="22"/>
    </location>
</feature>
<keyword evidence="5" id="KW-1185">Reference proteome</keyword>
<evidence type="ECO:0000256" key="1">
    <source>
        <dbReference type="ARBA" id="ARBA00010049"/>
    </source>
</evidence>
<evidence type="ECO:0000256" key="3">
    <source>
        <dbReference type="SAM" id="SignalP"/>
    </source>
</evidence>
<feature type="chain" id="PRO_5032498190" evidence="3">
    <location>
        <begin position="23"/>
        <end position="159"/>
    </location>
</feature>
<dbReference type="PANTHER" id="PTHR31614">
    <property type="entry name" value="PROTEIN DOWNSTREAM OF FLC-RELATED"/>
    <property type="match status" value="1"/>
</dbReference>
<dbReference type="PROSITE" id="PS00925">
    <property type="entry name" value="OLEEI"/>
    <property type="match status" value="1"/>
</dbReference>
<gene>
    <name evidence="4" type="ORF">PHJA_000104400</name>
</gene>
<dbReference type="GO" id="GO:0005615">
    <property type="term" value="C:extracellular space"/>
    <property type="evidence" value="ECO:0007669"/>
    <property type="project" value="InterPro"/>
</dbReference>
<dbReference type="InterPro" id="IPR006041">
    <property type="entry name" value="Pollen_Ole_e1_allergen"/>
</dbReference>
<accession>A0A830B2M2</accession>
<sequence>MAKAVAVVSALCILALATIAQSHKHEVFKVEGDVYCDPCRVQFQSALSEKLVGAAVRLECINLETKVVSYSVDGVTDSNGKYSLKVTGDHETDNCYVKAISSPKPDCSEPLTDVGISRVVITENIGIHTDVRYANPIGFMTKDAHPQCISVLQDLFTED</sequence>
<keyword evidence="2" id="KW-1015">Disulfide bond</keyword>
<dbReference type="AlphaFoldDB" id="A0A830B2M2"/>